<feature type="compositionally biased region" description="Gly residues" evidence="1">
    <location>
        <begin position="280"/>
        <end position="297"/>
    </location>
</feature>
<evidence type="ECO:0000256" key="1">
    <source>
        <dbReference type="SAM" id="MobiDB-lite"/>
    </source>
</evidence>
<gene>
    <name evidence="3" type="ORF">HNR12_005436</name>
</gene>
<dbReference type="Gene3D" id="3.40.50.720">
    <property type="entry name" value="NAD(P)-binding Rossmann-like Domain"/>
    <property type="match status" value="1"/>
</dbReference>
<dbReference type="InterPro" id="IPR052733">
    <property type="entry name" value="Chloroplast_QOR"/>
</dbReference>
<dbReference type="InterPro" id="IPR020843">
    <property type="entry name" value="ER"/>
</dbReference>
<sequence>MSTMKAVRFHCYGDSGVLVHEEAERPVPGPGQVLVRVAATSFNPVDATIRAGRLTEVFPVELPHVPGLDVAGTVAAFGPGVEGPRVGEAVVAFLPLDADGAAAEYALAPAASLAAAPRTLDLADAAALPAVGLTAWQALFEHAGLRAGQSVLVNGAGGAVGGYAVQLAAAAGARVTATAGARSADRVRGYGAERVAGYLDHTAPLADAVGGPFDAVLNLVATTPEESAALTGLVADGGIAVSATGPLPEDPARGVRAAALFTRSDAATGPRSVWCGAGAGGAHRAGGRGPVTGGGSSAEGDAEGRAAAPDAAPGRRTRRRARVPPPPPFGAPSVLTVRSCVRSPVGARPCARCRSQGWSGGGRRPRR</sequence>
<keyword evidence="4" id="KW-1185">Reference proteome</keyword>
<reference evidence="3 4" key="1">
    <citation type="submission" date="2020-07" db="EMBL/GenBank/DDBJ databases">
        <title>Sequencing the genomes of 1000 actinobacteria strains.</title>
        <authorList>
            <person name="Klenk H.-P."/>
        </authorList>
    </citation>
    <scope>NUCLEOTIDE SEQUENCE [LARGE SCALE GENOMIC DNA]</scope>
    <source>
        <strain evidence="3 4">DSM 45927</strain>
    </source>
</reference>
<protein>
    <submittedName>
        <fullName evidence="3">NADPH:quinone reductase-like Zn-dependent oxidoreductase</fullName>
    </submittedName>
</protein>
<dbReference type="PANTHER" id="PTHR44013:SF1">
    <property type="entry name" value="ZINC-TYPE ALCOHOL DEHYDROGENASE-LIKE PROTEIN C16A3.02C"/>
    <property type="match status" value="1"/>
</dbReference>
<dbReference type="Pfam" id="PF08240">
    <property type="entry name" value="ADH_N"/>
    <property type="match status" value="1"/>
</dbReference>
<dbReference type="InterPro" id="IPR036291">
    <property type="entry name" value="NAD(P)-bd_dom_sf"/>
</dbReference>
<comment type="caution">
    <text evidence="3">The sequence shown here is derived from an EMBL/GenBank/DDBJ whole genome shotgun (WGS) entry which is preliminary data.</text>
</comment>
<dbReference type="SUPFAM" id="SSF50129">
    <property type="entry name" value="GroES-like"/>
    <property type="match status" value="1"/>
</dbReference>
<feature type="compositionally biased region" description="Low complexity" evidence="1">
    <location>
        <begin position="305"/>
        <end position="314"/>
    </location>
</feature>
<feature type="compositionally biased region" description="Gly residues" evidence="1">
    <location>
        <begin position="358"/>
        <end position="367"/>
    </location>
</feature>
<organism evidence="3 4">
    <name type="scientific">Streptomonospora nanhaiensis</name>
    <dbReference type="NCBI Taxonomy" id="1323731"/>
    <lineage>
        <taxon>Bacteria</taxon>
        <taxon>Bacillati</taxon>
        <taxon>Actinomycetota</taxon>
        <taxon>Actinomycetes</taxon>
        <taxon>Streptosporangiales</taxon>
        <taxon>Nocardiopsidaceae</taxon>
        <taxon>Streptomonospora</taxon>
    </lineage>
</organism>
<dbReference type="PANTHER" id="PTHR44013">
    <property type="entry name" value="ZINC-TYPE ALCOHOL DEHYDROGENASE-LIKE PROTEIN C16A3.02C"/>
    <property type="match status" value="1"/>
</dbReference>
<feature type="domain" description="Enoyl reductase (ER)" evidence="2">
    <location>
        <begin position="13"/>
        <end position="291"/>
    </location>
</feature>
<name>A0A853BTM3_9ACTN</name>
<dbReference type="Gene3D" id="3.90.180.10">
    <property type="entry name" value="Medium-chain alcohol dehydrogenases, catalytic domain"/>
    <property type="match status" value="1"/>
</dbReference>
<accession>A0A853BTM3</accession>
<dbReference type="InterPro" id="IPR011032">
    <property type="entry name" value="GroES-like_sf"/>
</dbReference>
<dbReference type="Proteomes" id="UP000575985">
    <property type="component" value="Unassembled WGS sequence"/>
</dbReference>
<dbReference type="SMART" id="SM00829">
    <property type="entry name" value="PKS_ER"/>
    <property type="match status" value="1"/>
</dbReference>
<dbReference type="InterPro" id="IPR013154">
    <property type="entry name" value="ADH-like_N"/>
</dbReference>
<evidence type="ECO:0000259" key="2">
    <source>
        <dbReference type="SMART" id="SM00829"/>
    </source>
</evidence>
<evidence type="ECO:0000313" key="4">
    <source>
        <dbReference type="Proteomes" id="UP000575985"/>
    </source>
</evidence>
<proteinExistence type="predicted"/>
<dbReference type="AlphaFoldDB" id="A0A853BTM3"/>
<dbReference type="EMBL" id="JACCFO010000001">
    <property type="protein sequence ID" value="NYI99159.1"/>
    <property type="molecule type" value="Genomic_DNA"/>
</dbReference>
<feature type="region of interest" description="Disordered" evidence="1">
    <location>
        <begin position="280"/>
        <end position="367"/>
    </location>
</feature>
<evidence type="ECO:0000313" key="3">
    <source>
        <dbReference type="EMBL" id="NYI99159.1"/>
    </source>
</evidence>
<dbReference type="GO" id="GO:0016491">
    <property type="term" value="F:oxidoreductase activity"/>
    <property type="evidence" value="ECO:0007669"/>
    <property type="project" value="InterPro"/>
</dbReference>
<dbReference type="SUPFAM" id="SSF51735">
    <property type="entry name" value="NAD(P)-binding Rossmann-fold domains"/>
    <property type="match status" value="1"/>
</dbReference>
<dbReference type="RefSeq" id="WP_246425179.1">
    <property type="nucleotide sequence ID" value="NZ_JACCFO010000001.1"/>
</dbReference>